<proteinExistence type="predicted"/>
<sequence>MEQSKMIKFASHLIVALFQLLLFCFPGDMLMQQSLSISTAAYSIQWFQLPSFVKDEMCMIISRSQRPSYITAGKLYIMHLENFTTILSTAFSYFMMLQSFNSES</sequence>
<dbReference type="GO" id="GO:0004984">
    <property type="term" value="F:olfactory receptor activity"/>
    <property type="evidence" value="ECO:0007669"/>
    <property type="project" value="InterPro"/>
</dbReference>
<evidence type="ECO:0000256" key="8">
    <source>
        <dbReference type="ARBA" id="ARBA00023170"/>
    </source>
</evidence>
<keyword evidence="2" id="KW-1003">Cell membrane</keyword>
<protein>
    <submittedName>
        <fullName evidence="10">Uncharacterized protein</fullName>
    </submittedName>
</protein>
<dbReference type="GO" id="GO:0005549">
    <property type="term" value="F:odorant binding"/>
    <property type="evidence" value="ECO:0007669"/>
    <property type="project" value="InterPro"/>
</dbReference>
<dbReference type="Pfam" id="PF02949">
    <property type="entry name" value="7tm_6"/>
    <property type="match status" value="1"/>
</dbReference>
<comment type="caution">
    <text evidence="10">The sequence shown here is derived from an EMBL/GenBank/DDBJ whole genome shotgun (WGS) entry which is preliminary data.</text>
</comment>
<keyword evidence="8" id="KW-0675">Receptor</keyword>
<evidence type="ECO:0000313" key="11">
    <source>
        <dbReference type="Proteomes" id="UP001177670"/>
    </source>
</evidence>
<reference evidence="10" key="1">
    <citation type="submission" date="2021-10" db="EMBL/GenBank/DDBJ databases">
        <title>Melipona bicolor Genome sequencing and assembly.</title>
        <authorList>
            <person name="Araujo N.S."/>
            <person name="Arias M.C."/>
        </authorList>
    </citation>
    <scope>NUCLEOTIDE SEQUENCE</scope>
    <source>
        <strain evidence="10">USP_2M_L1-L4_2017</strain>
        <tissue evidence="10">Whole body</tissue>
    </source>
</reference>
<keyword evidence="9" id="KW-0807">Transducer</keyword>
<gene>
    <name evidence="10" type="ORF">K0M31_019163</name>
</gene>
<dbReference type="AlphaFoldDB" id="A0AA40KQV3"/>
<evidence type="ECO:0000256" key="7">
    <source>
        <dbReference type="ARBA" id="ARBA00023136"/>
    </source>
</evidence>
<dbReference type="GO" id="GO:0005886">
    <property type="term" value="C:plasma membrane"/>
    <property type="evidence" value="ECO:0007669"/>
    <property type="project" value="UniProtKB-SubCell"/>
</dbReference>
<comment type="subcellular location">
    <subcellularLocation>
        <location evidence="1">Cell membrane</location>
        <topology evidence="1">Multi-pass membrane protein</topology>
    </subcellularLocation>
</comment>
<organism evidence="10 11">
    <name type="scientific">Melipona bicolor</name>
    <dbReference type="NCBI Taxonomy" id="60889"/>
    <lineage>
        <taxon>Eukaryota</taxon>
        <taxon>Metazoa</taxon>
        <taxon>Ecdysozoa</taxon>
        <taxon>Arthropoda</taxon>
        <taxon>Hexapoda</taxon>
        <taxon>Insecta</taxon>
        <taxon>Pterygota</taxon>
        <taxon>Neoptera</taxon>
        <taxon>Endopterygota</taxon>
        <taxon>Hymenoptera</taxon>
        <taxon>Apocrita</taxon>
        <taxon>Aculeata</taxon>
        <taxon>Apoidea</taxon>
        <taxon>Anthophila</taxon>
        <taxon>Apidae</taxon>
        <taxon>Melipona</taxon>
    </lineage>
</organism>
<name>A0AA40KQV3_9HYME</name>
<evidence type="ECO:0000256" key="5">
    <source>
        <dbReference type="ARBA" id="ARBA00022725"/>
    </source>
</evidence>
<evidence type="ECO:0000256" key="9">
    <source>
        <dbReference type="ARBA" id="ARBA00023224"/>
    </source>
</evidence>
<evidence type="ECO:0000256" key="1">
    <source>
        <dbReference type="ARBA" id="ARBA00004651"/>
    </source>
</evidence>
<dbReference type="PANTHER" id="PTHR21137:SF35">
    <property type="entry name" value="ODORANT RECEPTOR 19A-RELATED"/>
    <property type="match status" value="1"/>
</dbReference>
<keyword evidence="6" id="KW-1133">Transmembrane helix</keyword>
<evidence type="ECO:0000256" key="6">
    <source>
        <dbReference type="ARBA" id="ARBA00022989"/>
    </source>
</evidence>
<keyword evidence="3" id="KW-0716">Sensory transduction</keyword>
<evidence type="ECO:0000256" key="4">
    <source>
        <dbReference type="ARBA" id="ARBA00022692"/>
    </source>
</evidence>
<keyword evidence="4" id="KW-0812">Transmembrane</keyword>
<dbReference type="PANTHER" id="PTHR21137">
    <property type="entry name" value="ODORANT RECEPTOR"/>
    <property type="match status" value="1"/>
</dbReference>
<evidence type="ECO:0000256" key="2">
    <source>
        <dbReference type="ARBA" id="ARBA00022475"/>
    </source>
</evidence>
<keyword evidence="7" id="KW-0472">Membrane</keyword>
<accession>A0AA40KQV3</accession>
<dbReference type="GO" id="GO:0007165">
    <property type="term" value="P:signal transduction"/>
    <property type="evidence" value="ECO:0007669"/>
    <property type="project" value="UniProtKB-KW"/>
</dbReference>
<dbReference type="Proteomes" id="UP001177670">
    <property type="component" value="Unassembled WGS sequence"/>
</dbReference>
<keyword evidence="5" id="KW-0552">Olfaction</keyword>
<keyword evidence="11" id="KW-1185">Reference proteome</keyword>
<evidence type="ECO:0000256" key="3">
    <source>
        <dbReference type="ARBA" id="ARBA00022606"/>
    </source>
</evidence>
<evidence type="ECO:0000313" key="10">
    <source>
        <dbReference type="EMBL" id="KAK1129435.1"/>
    </source>
</evidence>
<dbReference type="InterPro" id="IPR004117">
    <property type="entry name" value="7tm6_olfct_rcpt"/>
</dbReference>
<dbReference type="EMBL" id="JAHYIQ010000008">
    <property type="protein sequence ID" value="KAK1129435.1"/>
    <property type="molecule type" value="Genomic_DNA"/>
</dbReference>